<protein>
    <submittedName>
        <fullName evidence="1">Uncharacterized protein</fullName>
    </submittedName>
</protein>
<evidence type="ECO:0000313" key="2">
    <source>
        <dbReference type="Proteomes" id="UP001295684"/>
    </source>
</evidence>
<proteinExistence type="predicted"/>
<reference evidence="1" key="1">
    <citation type="submission" date="2023-07" db="EMBL/GenBank/DDBJ databases">
        <authorList>
            <consortium name="AG Swart"/>
            <person name="Singh M."/>
            <person name="Singh A."/>
            <person name="Seah K."/>
            <person name="Emmerich C."/>
        </authorList>
    </citation>
    <scope>NUCLEOTIDE SEQUENCE</scope>
    <source>
        <strain evidence="1">DP1</strain>
    </source>
</reference>
<keyword evidence="2" id="KW-1185">Reference proteome</keyword>
<sequence length="436" mass="50730">MEKLPECHAEECTNVATYLHKGFNVNICDEHYQLNHKESCVKLENIGEPDGIKEALEVIQTCIKNFRVVLDSDNDKETQEETIRFLAEIQTQIQEIFKEIEKGDGGQEFLDIHDINNKVRDIFLKLRSEEGFKQFCVINYIHLMGDYLGINKSKTNRIIGITGIKSEMEIDLRLLDNKNTKSYKELEKELVELKQRAISLIDPSTLQGLEKYYKLVTNKSQNIASTKKLILEFDNEKDIEFVKNFGGNIVPNLENLEIDKILENLEVAKEFLFSSFPQSVENFHLNFKGRMHNCDEIIDVLCYLNPRIMRSLHIYRFELSQIQMKKIFQITKQIQTYIGFRCCKLELDTIPDFGNSLDGLIIRILSFNYCGKPEYSDWKNHLERFTNLVKGLSKSSHFKQKIKGIELLDCGMTKIHVRQILNLTGFQNLQINSHSI</sequence>
<organism evidence="1 2">
    <name type="scientific">Euplotes crassus</name>
    <dbReference type="NCBI Taxonomy" id="5936"/>
    <lineage>
        <taxon>Eukaryota</taxon>
        <taxon>Sar</taxon>
        <taxon>Alveolata</taxon>
        <taxon>Ciliophora</taxon>
        <taxon>Intramacronucleata</taxon>
        <taxon>Spirotrichea</taxon>
        <taxon>Hypotrichia</taxon>
        <taxon>Euplotida</taxon>
        <taxon>Euplotidae</taxon>
        <taxon>Moneuplotes</taxon>
    </lineage>
</organism>
<gene>
    <name evidence="1" type="ORF">ECRASSUSDP1_LOCUS9209</name>
</gene>
<name>A0AAD1UMT1_EUPCR</name>
<accession>A0AAD1UMT1</accession>
<dbReference type="Proteomes" id="UP001295684">
    <property type="component" value="Unassembled WGS sequence"/>
</dbReference>
<dbReference type="AlphaFoldDB" id="A0AAD1UMT1"/>
<comment type="caution">
    <text evidence="1">The sequence shown here is derived from an EMBL/GenBank/DDBJ whole genome shotgun (WGS) entry which is preliminary data.</text>
</comment>
<evidence type="ECO:0000313" key="1">
    <source>
        <dbReference type="EMBL" id="CAI2367920.1"/>
    </source>
</evidence>
<dbReference type="EMBL" id="CAMPGE010009046">
    <property type="protein sequence ID" value="CAI2367920.1"/>
    <property type="molecule type" value="Genomic_DNA"/>
</dbReference>